<reference evidence="1" key="1">
    <citation type="submission" date="2014-11" db="EMBL/GenBank/DDBJ databases">
        <authorList>
            <person name="Otto D Thomas"/>
            <person name="Naeem Raeece"/>
        </authorList>
    </citation>
    <scope>NUCLEOTIDE SEQUENCE</scope>
</reference>
<dbReference type="AlphaFoldDB" id="A0A0G4IFS7"/>
<dbReference type="VEuPathDB" id="CryptoDB:Cvel_13997"/>
<name>A0A0G4IFS7_9ALVE</name>
<sequence>MQSLRHLRPLALRTGVRLAFPTLVARRHLGNAVRGPKFTDIQGHVQCVKDFFTKPANSYYAFRRQAESVRLAAFVGVSAYVTLSLMLNPPKSSYWLRFAPWRLPSRLGETVWGESGNVFLDKPLPADSWGAYKKAVGK</sequence>
<dbReference type="EMBL" id="CDMZ01005929">
    <property type="protein sequence ID" value="CEM55979.1"/>
    <property type="molecule type" value="Genomic_DNA"/>
</dbReference>
<gene>
    <name evidence="1" type="ORF">Cvel_13997</name>
</gene>
<evidence type="ECO:0000313" key="1">
    <source>
        <dbReference type="EMBL" id="CEM55979.1"/>
    </source>
</evidence>
<organism evidence="1">
    <name type="scientific">Chromera velia CCMP2878</name>
    <dbReference type="NCBI Taxonomy" id="1169474"/>
    <lineage>
        <taxon>Eukaryota</taxon>
        <taxon>Sar</taxon>
        <taxon>Alveolata</taxon>
        <taxon>Colpodellida</taxon>
        <taxon>Chromeraceae</taxon>
        <taxon>Chromera</taxon>
    </lineage>
</organism>
<protein>
    <submittedName>
        <fullName evidence="1">Uncharacterized protein</fullName>
    </submittedName>
</protein>
<proteinExistence type="predicted"/>
<dbReference type="PhylomeDB" id="A0A0G4IFS7"/>
<accession>A0A0G4IFS7</accession>